<evidence type="ECO:0000313" key="3">
    <source>
        <dbReference type="Proteomes" id="UP000807306"/>
    </source>
</evidence>
<proteinExistence type="predicted"/>
<feature type="transmembrane region" description="Helical" evidence="1">
    <location>
        <begin position="12"/>
        <end position="32"/>
    </location>
</feature>
<feature type="transmembrane region" description="Helical" evidence="1">
    <location>
        <begin position="141"/>
        <end position="163"/>
    </location>
</feature>
<reference evidence="2" key="1">
    <citation type="submission" date="2020-11" db="EMBL/GenBank/DDBJ databases">
        <authorList>
            <consortium name="DOE Joint Genome Institute"/>
            <person name="Ahrendt S."/>
            <person name="Riley R."/>
            <person name="Andreopoulos W."/>
            <person name="Labutti K."/>
            <person name="Pangilinan J."/>
            <person name="Ruiz-Duenas F.J."/>
            <person name="Barrasa J.M."/>
            <person name="Sanchez-Garcia M."/>
            <person name="Camarero S."/>
            <person name="Miyauchi S."/>
            <person name="Serrano A."/>
            <person name="Linde D."/>
            <person name="Babiker R."/>
            <person name="Drula E."/>
            <person name="Ayuso-Fernandez I."/>
            <person name="Pacheco R."/>
            <person name="Padilla G."/>
            <person name="Ferreira P."/>
            <person name="Barriuso J."/>
            <person name="Kellner H."/>
            <person name="Castanera R."/>
            <person name="Alfaro M."/>
            <person name="Ramirez L."/>
            <person name="Pisabarro A.G."/>
            <person name="Kuo A."/>
            <person name="Tritt A."/>
            <person name="Lipzen A."/>
            <person name="He G."/>
            <person name="Yan M."/>
            <person name="Ng V."/>
            <person name="Cullen D."/>
            <person name="Martin F."/>
            <person name="Rosso M.-N."/>
            <person name="Henrissat B."/>
            <person name="Hibbett D."/>
            <person name="Martinez A.T."/>
            <person name="Grigoriev I.V."/>
        </authorList>
    </citation>
    <scope>NUCLEOTIDE SEQUENCE</scope>
    <source>
        <strain evidence="2">CBS 506.95</strain>
    </source>
</reference>
<feature type="transmembrane region" description="Helical" evidence="1">
    <location>
        <begin position="109"/>
        <end position="129"/>
    </location>
</feature>
<keyword evidence="1" id="KW-1133">Transmembrane helix</keyword>
<comment type="caution">
    <text evidence="2">The sequence shown here is derived from an EMBL/GenBank/DDBJ whole genome shotgun (WGS) entry which is preliminary data.</text>
</comment>
<name>A0A9P6JJ43_9AGAR</name>
<evidence type="ECO:0000256" key="1">
    <source>
        <dbReference type="SAM" id="Phobius"/>
    </source>
</evidence>
<feature type="transmembrane region" description="Helical" evidence="1">
    <location>
        <begin position="221"/>
        <end position="243"/>
    </location>
</feature>
<dbReference type="OrthoDB" id="2756618at2759"/>
<dbReference type="EMBL" id="MU157942">
    <property type="protein sequence ID" value="KAF9522529.1"/>
    <property type="molecule type" value="Genomic_DNA"/>
</dbReference>
<evidence type="ECO:0000313" key="2">
    <source>
        <dbReference type="EMBL" id="KAF9522529.1"/>
    </source>
</evidence>
<feature type="transmembrane region" description="Helical" evidence="1">
    <location>
        <begin position="53"/>
        <end position="70"/>
    </location>
</feature>
<dbReference type="Proteomes" id="UP000807306">
    <property type="component" value="Unassembled WGS sequence"/>
</dbReference>
<keyword evidence="1" id="KW-0812">Transmembrane</keyword>
<gene>
    <name evidence="2" type="ORF">CPB83DRAFT_97259</name>
</gene>
<protein>
    <submittedName>
        <fullName evidence="2">Uncharacterized protein</fullName>
    </submittedName>
</protein>
<keyword evidence="1" id="KW-0472">Membrane</keyword>
<accession>A0A9P6JJ43</accession>
<organism evidence="2 3">
    <name type="scientific">Crepidotus variabilis</name>
    <dbReference type="NCBI Taxonomy" id="179855"/>
    <lineage>
        <taxon>Eukaryota</taxon>
        <taxon>Fungi</taxon>
        <taxon>Dikarya</taxon>
        <taxon>Basidiomycota</taxon>
        <taxon>Agaricomycotina</taxon>
        <taxon>Agaricomycetes</taxon>
        <taxon>Agaricomycetidae</taxon>
        <taxon>Agaricales</taxon>
        <taxon>Agaricineae</taxon>
        <taxon>Crepidotaceae</taxon>
        <taxon>Crepidotus</taxon>
    </lineage>
</organism>
<feature type="transmembrane region" description="Helical" evidence="1">
    <location>
        <begin position="175"/>
        <end position="200"/>
    </location>
</feature>
<dbReference type="AlphaFoldDB" id="A0A9P6JJ43"/>
<sequence>MLPEDRKTRLDAAQFVALLLETLLIGVFYVLLIQTFEVLRFRAKTRRESFFRPMTFCALALLGTITARWITDISRIFGAFILPEKSYSVQAGEPNPAEIAFLKLSDPNFVAASAMYTSSTVLGDGFMIYRLWLVWGKNKLIIIPPILLLWGIAITGAVVAYRFEKYDIAILVSNGPWIISSYLSTFLCNLYSTALIALKISLSGRELRKAHTIPALDLAKVAEILVESAALYSCCLIISLATYLSGSGVNVHFIVVSMTNPIIVSSRLY</sequence>
<keyword evidence="3" id="KW-1185">Reference proteome</keyword>